<evidence type="ECO:0000256" key="5">
    <source>
        <dbReference type="ARBA" id="ARBA00023136"/>
    </source>
</evidence>
<evidence type="ECO:0000256" key="3">
    <source>
        <dbReference type="ARBA" id="ARBA00022692"/>
    </source>
</evidence>
<name>A0ABR4K9J8_9EURO</name>
<evidence type="ECO:0000256" key="2">
    <source>
        <dbReference type="ARBA" id="ARBA00007018"/>
    </source>
</evidence>
<reference evidence="7 8" key="1">
    <citation type="submission" date="2024-07" db="EMBL/GenBank/DDBJ databases">
        <title>Section-level genome sequencing and comparative genomics of Aspergillus sections Usti and Cavernicolus.</title>
        <authorList>
            <consortium name="Lawrence Berkeley National Laboratory"/>
            <person name="Nybo J.L."/>
            <person name="Vesth T.C."/>
            <person name="Theobald S."/>
            <person name="Frisvad J.C."/>
            <person name="Larsen T.O."/>
            <person name="Kjaerboelling I."/>
            <person name="Rothschild-Mancinelli K."/>
            <person name="Lyhne E.K."/>
            <person name="Kogle M.E."/>
            <person name="Barry K."/>
            <person name="Clum A."/>
            <person name="Na H."/>
            <person name="Ledsgaard L."/>
            <person name="Lin J."/>
            <person name="Lipzen A."/>
            <person name="Kuo A."/>
            <person name="Riley R."/>
            <person name="Mondo S."/>
            <person name="LaButti K."/>
            <person name="Haridas S."/>
            <person name="Pangalinan J."/>
            <person name="Salamov A.A."/>
            <person name="Simmons B.A."/>
            <person name="Magnuson J.K."/>
            <person name="Chen J."/>
            <person name="Drula E."/>
            <person name="Henrissat B."/>
            <person name="Wiebenga A."/>
            <person name="Lubbers R.J."/>
            <person name="Gomes A.C."/>
            <person name="Macurrencykelacurrency M.R."/>
            <person name="Stajich J."/>
            <person name="Grigoriev I.V."/>
            <person name="Mortensen U.H."/>
            <person name="De vries R.P."/>
            <person name="Baker S.E."/>
            <person name="Andersen M.R."/>
        </authorList>
    </citation>
    <scope>NUCLEOTIDE SEQUENCE [LARGE SCALE GENOMIC DNA]</scope>
    <source>
        <strain evidence="7 8">CBS 756.74</strain>
    </source>
</reference>
<dbReference type="PANTHER" id="PTHR20855:SF52">
    <property type="entry name" value="ADIPONECTIN RECEPTOR PROTEIN"/>
    <property type="match status" value="1"/>
</dbReference>
<keyword evidence="4 6" id="KW-1133">Transmembrane helix</keyword>
<keyword evidence="5 6" id="KW-0472">Membrane</keyword>
<sequence length="299" mass="33755">MPFESLAKGPSRQLTVALWKMPLYWDQLPSWQRDNQYILSGYRAVSNSFRKSFASLTYLHNETVNIYSHLIPTILLAFFSIPLHTSLKARYTSVSTADTIVLGCFFLGAVLCLAISATFHTVQNHSPHVARIANQMDYIGIVFLIVGSFVPSIFYGFYCLPVLQTIYLTMITSLGLLCAAVSATPQFRHPTWRPFRARMFIALGLSALFPVVHGVVKFGIRQMDKQIGLSWVVLQGSLYIIGACLYAAQVPERIYPGAFDIWISSHQIFHFMVVMAIISHLYGLIKAFNYNHSFMAIYC</sequence>
<proteinExistence type="inferred from homology"/>
<evidence type="ECO:0000256" key="4">
    <source>
        <dbReference type="ARBA" id="ARBA00022989"/>
    </source>
</evidence>
<organism evidence="7 8">
    <name type="scientific">Aspergillus pseudodeflectus</name>
    <dbReference type="NCBI Taxonomy" id="176178"/>
    <lineage>
        <taxon>Eukaryota</taxon>
        <taxon>Fungi</taxon>
        <taxon>Dikarya</taxon>
        <taxon>Ascomycota</taxon>
        <taxon>Pezizomycotina</taxon>
        <taxon>Eurotiomycetes</taxon>
        <taxon>Eurotiomycetidae</taxon>
        <taxon>Eurotiales</taxon>
        <taxon>Aspergillaceae</taxon>
        <taxon>Aspergillus</taxon>
        <taxon>Aspergillus subgen. Nidulantes</taxon>
    </lineage>
</organism>
<keyword evidence="8" id="KW-1185">Reference proteome</keyword>
<accession>A0ABR4K9J8</accession>
<feature type="transmembrane region" description="Helical" evidence="6">
    <location>
        <begin position="165"/>
        <end position="183"/>
    </location>
</feature>
<evidence type="ECO:0000313" key="8">
    <source>
        <dbReference type="Proteomes" id="UP001610444"/>
    </source>
</evidence>
<feature type="transmembrane region" description="Helical" evidence="6">
    <location>
        <begin position="228"/>
        <end position="248"/>
    </location>
</feature>
<dbReference type="PANTHER" id="PTHR20855">
    <property type="entry name" value="ADIPOR/PROGESTIN RECEPTOR-RELATED"/>
    <property type="match status" value="1"/>
</dbReference>
<protein>
    <submittedName>
        <fullName evidence="7">Hemolysin-III related-domain-containing protein</fullName>
    </submittedName>
</protein>
<feature type="transmembrane region" description="Helical" evidence="6">
    <location>
        <begin position="99"/>
        <end position="119"/>
    </location>
</feature>
<comment type="similarity">
    <text evidence="2">Belongs to the ADIPOR family.</text>
</comment>
<feature type="transmembrane region" description="Helical" evidence="6">
    <location>
        <begin position="268"/>
        <end position="285"/>
    </location>
</feature>
<dbReference type="EMBL" id="JBFXLR010000024">
    <property type="protein sequence ID" value="KAL2848964.1"/>
    <property type="molecule type" value="Genomic_DNA"/>
</dbReference>
<dbReference type="GeneID" id="98163189"/>
<feature type="transmembrane region" description="Helical" evidence="6">
    <location>
        <begin position="139"/>
        <end position="158"/>
    </location>
</feature>
<dbReference type="Pfam" id="PF03006">
    <property type="entry name" value="HlyIII"/>
    <property type="match status" value="1"/>
</dbReference>
<feature type="transmembrane region" description="Helical" evidence="6">
    <location>
        <begin position="66"/>
        <end position="87"/>
    </location>
</feature>
<comment type="subcellular location">
    <subcellularLocation>
        <location evidence="1">Membrane</location>
        <topology evidence="1">Multi-pass membrane protein</topology>
    </subcellularLocation>
</comment>
<evidence type="ECO:0000256" key="6">
    <source>
        <dbReference type="SAM" id="Phobius"/>
    </source>
</evidence>
<gene>
    <name evidence="7" type="ORF">BJX68DRAFT_276153</name>
</gene>
<keyword evidence="3 6" id="KW-0812">Transmembrane</keyword>
<dbReference type="RefSeq" id="XP_070898499.1">
    <property type="nucleotide sequence ID" value="XM_071048025.1"/>
</dbReference>
<comment type="caution">
    <text evidence="7">The sequence shown here is derived from an EMBL/GenBank/DDBJ whole genome shotgun (WGS) entry which is preliminary data.</text>
</comment>
<dbReference type="InterPro" id="IPR004254">
    <property type="entry name" value="AdipoR/HlyIII-related"/>
</dbReference>
<feature type="transmembrane region" description="Helical" evidence="6">
    <location>
        <begin position="195"/>
        <end position="216"/>
    </location>
</feature>
<evidence type="ECO:0000313" key="7">
    <source>
        <dbReference type="EMBL" id="KAL2848964.1"/>
    </source>
</evidence>
<dbReference type="Proteomes" id="UP001610444">
    <property type="component" value="Unassembled WGS sequence"/>
</dbReference>
<evidence type="ECO:0000256" key="1">
    <source>
        <dbReference type="ARBA" id="ARBA00004141"/>
    </source>
</evidence>